<evidence type="ECO:0000256" key="4">
    <source>
        <dbReference type="ARBA" id="ARBA00023136"/>
    </source>
</evidence>
<feature type="transmembrane region" description="Helical" evidence="6">
    <location>
        <begin position="34"/>
        <end position="55"/>
    </location>
</feature>
<evidence type="ECO:0000259" key="7">
    <source>
        <dbReference type="Pfam" id="PF00361"/>
    </source>
</evidence>
<dbReference type="GO" id="GO:0016020">
    <property type="term" value="C:membrane"/>
    <property type="evidence" value="ECO:0007669"/>
    <property type="project" value="UniProtKB-SubCell"/>
</dbReference>
<feature type="transmembrane region" description="Helical" evidence="6">
    <location>
        <begin position="198"/>
        <end position="215"/>
    </location>
</feature>
<dbReference type="InterPro" id="IPR001750">
    <property type="entry name" value="ND/Mrp_TM"/>
</dbReference>
<name>A0A1V6C5Q7_UNCT6</name>
<feature type="domain" description="NADH:quinone oxidoreductase/Mrp antiporter transmembrane" evidence="7">
    <location>
        <begin position="130"/>
        <end position="414"/>
    </location>
</feature>
<evidence type="ECO:0000256" key="2">
    <source>
        <dbReference type="ARBA" id="ARBA00022692"/>
    </source>
</evidence>
<organism evidence="9">
    <name type="scientific">candidate division TA06 bacterium ADurb.Bin131</name>
    <dbReference type="NCBI Taxonomy" id="1852827"/>
    <lineage>
        <taxon>Bacteria</taxon>
        <taxon>Bacteria division TA06</taxon>
    </lineage>
</organism>
<keyword evidence="3 6" id="KW-1133">Transmembrane helix</keyword>
<keyword evidence="2 5" id="KW-0812">Transmembrane</keyword>
<feature type="transmembrane region" description="Helical" evidence="6">
    <location>
        <begin position="295"/>
        <end position="313"/>
    </location>
</feature>
<dbReference type="Pfam" id="PF00662">
    <property type="entry name" value="Proton_antipo_N"/>
    <property type="match status" value="1"/>
</dbReference>
<comment type="caution">
    <text evidence="9">The sequence shown here is derived from an EMBL/GenBank/DDBJ whole genome shotgun (WGS) entry which is preliminary data.</text>
</comment>
<feature type="transmembrane region" description="Helical" evidence="6">
    <location>
        <begin position="75"/>
        <end position="101"/>
    </location>
</feature>
<gene>
    <name evidence="9" type="primary">mrpA_1</name>
    <name evidence="9" type="ORF">BWX89_01407</name>
</gene>
<dbReference type="PRINTS" id="PR01434">
    <property type="entry name" value="NADHDHGNASE5"/>
</dbReference>
<dbReference type="Pfam" id="PF00361">
    <property type="entry name" value="Proton_antipo_M"/>
    <property type="match status" value="1"/>
</dbReference>
<protein>
    <submittedName>
        <fullName evidence="9">Na(+)/H(+) antiporter subunit A</fullName>
    </submittedName>
</protein>
<feature type="transmembrane region" description="Helical" evidence="6">
    <location>
        <begin position="364"/>
        <end position="383"/>
    </location>
</feature>
<sequence>MDTPFFALWTIFVPVLGSITIPIVSLVSNRLRNAWALLLATITFVLPLFLIPAVFGSPDGQIILRYHLIGSFDFILLIDALSIFVSLVSSFIGALIVLYSFDYIAHEEFQTEYYTMVIFFIGSMMGLVYSGNLIFMYLFWEIAAICSWRLIGFYRLPSHVVKADKAFLITFFGAVVMLFGFIQVYGTTNTFDLTAMRSVPISSLAVFFILIGMFSKSATFPLHTWLPDAGIAPSTVTSLLHAAVLVKIGVYAYARLFCYTFNVPLEWNLIIPVLVMFSSLVAAGAALVENDIKRILALSTVSQIGYIFLGFWTRTIIGVAGGVLFILMHGLAKAGLFLCAGIIEHGTGKRDIRQLGGLFKGMPFTTISFFACILSVIGIPPFGGFFSKFMVLAGTVEAGRPGIAFMGLLIAVMTAMYLFRLFHAVFLGDKRTEGSEGTSLMVGVVFTLAILSLLAGIFISFSGNFVEGAAAHLLEGLK</sequence>
<evidence type="ECO:0000313" key="9">
    <source>
        <dbReference type="EMBL" id="OQB72226.1"/>
    </source>
</evidence>
<keyword evidence="4 6" id="KW-0472">Membrane</keyword>
<evidence type="ECO:0000256" key="6">
    <source>
        <dbReference type="SAM" id="Phobius"/>
    </source>
</evidence>
<reference evidence="9" key="1">
    <citation type="submission" date="2017-02" db="EMBL/GenBank/DDBJ databases">
        <title>Delving into the versatile metabolic prowess of the omnipresent phylum Bacteroidetes.</title>
        <authorList>
            <person name="Nobu M.K."/>
            <person name="Mei R."/>
            <person name="Narihiro T."/>
            <person name="Kuroda K."/>
            <person name="Liu W.-T."/>
        </authorList>
    </citation>
    <scope>NUCLEOTIDE SEQUENCE</scope>
    <source>
        <strain evidence="9">ADurb.Bin131</strain>
    </source>
</reference>
<dbReference type="Proteomes" id="UP000485562">
    <property type="component" value="Unassembled WGS sequence"/>
</dbReference>
<feature type="transmembrane region" description="Helical" evidence="6">
    <location>
        <begin position="440"/>
        <end position="461"/>
    </location>
</feature>
<dbReference type="PRINTS" id="PR01435">
    <property type="entry name" value="NPOXDRDTASE5"/>
</dbReference>
<accession>A0A1V6C5Q7</accession>
<dbReference type="PANTHER" id="PTHR43373:SF1">
    <property type="entry name" value="NA(+)_H(+) ANTIPORTER SUBUNIT A"/>
    <property type="match status" value="1"/>
</dbReference>
<feature type="transmembrane region" description="Helical" evidence="6">
    <location>
        <begin position="319"/>
        <end position="343"/>
    </location>
</feature>
<proteinExistence type="predicted"/>
<dbReference type="EMBL" id="MWDQ01000137">
    <property type="protein sequence ID" value="OQB72226.1"/>
    <property type="molecule type" value="Genomic_DNA"/>
</dbReference>
<dbReference type="InterPro" id="IPR001516">
    <property type="entry name" value="Proton_antipo_N"/>
</dbReference>
<evidence type="ECO:0000259" key="8">
    <source>
        <dbReference type="Pfam" id="PF00662"/>
    </source>
</evidence>
<feature type="transmembrane region" description="Helical" evidence="6">
    <location>
        <begin position="166"/>
        <end position="186"/>
    </location>
</feature>
<feature type="domain" description="NADH-Ubiquinone oxidoreductase (complex I) chain 5 N-terminal" evidence="8">
    <location>
        <begin position="72"/>
        <end position="114"/>
    </location>
</feature>
<evidence type="ECO:0000256" key="3">
    <source>
        <dbReference type="ARBA" id="ARBA00022989"/>
    </source>
</evidence>
<evidence type="ECO:0000256" key="5">
    <source>
        <dbReference type="RuleBase" id="RU000320"/>
    </source>
</evidence>
<feature type="transmembrane region" description="Helical" evidence="6">
    <location>
        <begin position="113"/>
        <end position="131"/>
    </location>
</feature>
<feature type="transmembrane region" description="Helical" evidence="6">
    <location>
        <begin position="269"/>
        <end position="288"/>
    </location>
</feature>
<dbReference type="AlphaFoldDB" id="A0A1V6C5Q7"/>
<dbReference type="InterPro" id="IPR050616">
    <property type="entry name" value="CPA3_Na-H_Antiporter_A"/>
</dbReference>
<dbReference type="GO" id="GO:0012505">
    <property type="term" value="C:endomembrane system"/>
    <property type="evidence" value="ECO:0007669"/>
    <property type="project" value="UniProtKB-SubCell"/>
</dbReference>
<dbReference type="PANTHER" id="PTHR43373">
    <property type="entry name" value="NA(+)/H(+) ANTIPORTER SUBUNIT"/>
    <property type="match status" value="1"/>
</dbReference>
<comment type="subcellular location">
    <subcellularLocation>
        <location evidence="1">Endomembrane system</location>
        <topology evidence="1">Multi-pass membrane protein</topology>
    </subcellularLocation>
    <subcellularLocation>
        <location evidence="5">Membrane</location>
        <topology evidence="5">Multi-pass membrane protein</topology>
    </subcellularLocation>
</comment>
<feature type="transmembrane region" description="Helical" evidence="6">
    <location>
        <begin position="403"/>
        <end position="428"/>
    </location>
</feature>
<evidence type="ECO:0000256" key="1">
    <source>
        <dbReference type="ARBA" id="ARBA00004127"/>
    </source>
</evidence>
<feature type="transmembrane region" description="Helical" evidence="6">
    <location>
        <begin position="6"/>
        <end position="27"/>
    </location>
</feature>